<feature type="region of interest" description="Disordered" evidence="6">
    <location>
        <begin position="1"/>
        <end position="84"/>
    </location>
</feature>
<feature type="domain" description="Alpha-type protein kinase" evidence="7">
    <location>
        <begin position="324"/>
        <end position="547"/>
    </location>
</feature>
<gene>
    <name evidence="8" type="ORF">CAOG_001104</name>
</gene>
<dbReference type="OrthoDB" id="301415at2759"/>
<protein>
    <recommendedName>
        <fullName evidence="7">Alpha-type protein kinase domain-containing protein</fullName>
    </recommendedName>
</protein>
<evidence type="ECO:0000313" key="8">
    <source>
        <dbReference type="EMBL" id="KJE89669.1"/>
    </source>
</evidence>
<reference evidence="9" key="1">
    <citation type="submission" date="2011-02" db="EMBL/GenBank/DDBJ databases">
        <title>The Genome Sequence of Capsaspora owczarzaki ATCC 30864.</title>
        <authorList>
            <person name="Russ C."/>
            <person name="Cuomo C."/>
            <person name="Burger G."/>
            <person name="Gray M.W."/>
            <person name="Holland P.W.H."/>
            <person name="King N."/>
            <person name="Lang F.B.F."/>
            <person name="Roger A.J."/>
            <person name="Ruiz-Trillo I."/>
            <person name="Young S.K."/>
            <person name="Zeng Q."/>
            <person name="Gargeya S."/>
            <person name="Alvarado L."/>
            <person name="Berlin A."/>
            <person name="Chapman S.B."/>
            <person name="Chen Z."/>
            <person name="Freedman E."/>
            <person name="Gellesch M."/>
            <person name="Goldberg J."/>
            <person name="Griggs A."/>
            <person name="Gujja S."/>
            <person name="Heilman E."/>
            <person name="Heiman D."/>
            <person name="Howarth C."/>
            <person name="Mehta T."/>
            <person name="Neiman D."/>
            <person name="Pearson M."/>
            <person name="Roberts A."/>
            <person name="Saif S."/>
            <person name="Shea T."/>
            <person name="Shenoy N."/>
            <person name="Sisk P."/>
            <person name="Stolte C."/>
            <person name="Sykes S."/>
            <person name="White J."/>
            <person name="Yandava C."/>
            <person name="Haas B."/>
            <person name="Nusbaum C."/>
            <person name="Birren B."/>
        </authorList>
    </citation>
    <scope>NUCLEOTIDE SEQUENCE</scope>
    <source>
        <strain evidence="9">ATCC 30864</strain>
    </source>
</reference>
<evidence type="ECO:0000313" key="9">
    <source>
        <dbReference type="Proteomes" id="UP000008743"/>
    </source>
</evidence>
<evidence type="ECO:0000256" key="3">
    <source>
        <dbReference type="ARBA" id="ARBA00022741"/>
    </source>
</evidence>
<keyword evidence="4" id="KW-0418">Kinase</keyword>
<feature type="compositionally biased region" description="Acidic residues" evidence="6">
    <location>
        <begin position="10"/>
        <end position="33"/>
    </location>
</feature>
<feature type="compositionally biased region" description="Low complexity" evidence="6">
    <location>
        <begin position="133"/>
        <end position="184"/>
    </location>
</feature>
<evidence type="ECO:0000256" key="1">
    <source>
        <dbReference type="ARBA" id="ARBA00022527"/>
    </source>
</evidence>
<dbReference type="PANTHER" id="PTHR45992">
    <property type="entry name" value="EUKARYOTIC ELONGATION FACTOR 2 KINASE-RELATED"/>
    <property type="match status" value="1"/>
</dbReference>
<evidence type="ECO:0000256" key="2">
    <source>
        <dbReference type="ARBA" id="ARBA00022679"/>
    </source>
</evidence>
<proteinExistence type="predicted"/>
<dbReference type="InParanoid" id="A0A0D2X0U5"/>
<dbReference type="EMBL" id="KE346360">
    <property type="protein sequence ID" value="KJE89669.1"/>
    <property type="molecule type" value="Genomic_DNA"/>
</dbReference>
<dbReference type="PROSITE" id="PS51158">
    <property type="entry name" value="ALPHA_KINASE"/>
    <property type="match status" value="1"/>
</dbReference>
<organism evidence="8 9">
    <name type="scientific">Capsaspora owczarzaki (strain ATCC 30864)</name>
    <dbReference type="NCBI Taxonomy" id="595528"/>
    <lineage>
        <taxon>Eukaryota</taxon>
        <taxon>Filasterea</taxon>
        <taxon>Capsaspora</taxon>
    </lineage>
</organism>
<evidence type="ECO:0000256" key="6">
    <source>
        <dbReference type="SAM" id="MobiDB-lite"/>
    </source>
</evidence>
<dbReference type="Proteomes" id="UP000008743">
    <property type="component" value="Unassembled WGS sequence"/>
</dbReference>
<evidence type="ECO:0000256" key="5">
    <source>
        <dbReference type="ARBA" id="ARBA00022840"/>
    </source>
</evidence>
<feature type="region of interest" description="Disordered" evidence="6">
    <location>
        <begin position="247"/>
        <end position="305"/>
    </location>
</feature>
<keyword evidence="5" id="KW-0067">ATP-binding</keyword>
<feature type="region of interest" description="Disordered" evidence="6">
    <location>
        <begin position="552"/>
        <end position="592"/>
    </location>
</feature>
<dbReference type="InterPro" id="IPR011009">
    <property type="entry name" value="Kinase-like_dom_sf"/>
</dbReference>
<dbReference type="GO" id="GO:0031037">
    <property type="term" value="P:myosin II filament disassembly"/>
    <property type="evidence" value="ECO:0007669"/>
    <property type="project" value="TreeGrafter"/>
</dbReference>
<accession>A0A0D2X0U5</accession>
<dbReference type="Gene3D" id="3.20.200.10">
    <property type="entry name" value="MHCK/EF2 kinase"/>
    <property type="match status" value="1"/>
</dbReference>
<feature type="region of interest" description="Disordered" evidence="6">
    <location>
        <begin position="96"/>
        <end position="184"/>
    </location>
</feature>
<keyword evidence="3" id="KW-0547">Nucleotide-binding</keyword>
<keyword evidence="1" id="KW-0723">Serine/threonine-protein kinase</keyword>
<dbReference type="AlphaFoldDB" id="A0A0D2X0U5"/>
<dbReference type="GO" id="GO:0005524">
    <property type="term" value="F:ATP binding"/>
    <property type="evidence" value="ECO:0007669"/>
    <property type="project" value="UniProtKB-KW"/>
</dbReference>
<evidence type="ECO:0000259" key="7">
    <source>
        <dbReference type="PROSITE" id="PS51158"/>
    </source>
</evidence>
<keyword evidence="2" id="KW-0808">Transferase</keyword>
<dbReference type="RefSeq" id="XP_004365975.2">
    <property type="nucleotide sequence ID" value="XM_004365918.2"/>
</dbReference>
<dbReference type="Gene3D" id="3.30.200.20">
    <property type="entry name" value="Phosphorylase Kinase, domain 1"/>
    <property type="match status" value="1"/>
</dbReference>
<dbReference type="STRING" id="595528.A0A0D2X0U5"/>
<keyword evidence="9" id="KW-1185">Reference proteome</keyword>
<feature type="compositionally biased region" description="Low complexity" evidence="6">
    <location>
        <begin position="40"/>
        <end position="56"/>
    </location>
</feature>
<evidence type="ECO:0000256" key="4">
    <source>
        <dbReference type="ARBA" id="ARBA00022777"/>
    </source>
</evidence>
<dbReference type="GO" id="GO:0004674">
    <property type="term" value="F:protein serine/threonine kinase activity"/>
    <property type="evidence" value="ECO:0007669"/>
    <property type="project" value="UniProtKB-KW"/>
</dbReference>
<dbReference type="PANTHER" id="PTHR45992:SF2">
    <property type="entry name" value="EUKARYOTIC ELONGATION FACTOR 2 KINASE"/>
    <property type="match status" value="1"/>
</dbReference>
<dbReference type="PhylomeDB" id="A0A0D2X0U5"/>
<name>A0A0D2X0U5_CAPO3</name>
<dbReference type="SMART" id="SM00811">
    <property type="entry name" value="Alpha_kinase"/>
    <property type="match status" value="1"/>
</dbReference>
<dbReference type="GO" id="GO:1903013">
    <property type="term" value="P:response to differentiation-inducing factor 1"/>
    <property type="evidence" value="ECO:0007669"/>
    <property type="project" value="TreeGrafter"/>
</dbReference>
<feature type="compositionally biased region" description="Low complexity" evidence="6">
    <location>
        <begin position="555"/>
        <end position="576"/>
    </location>
</feature>
<dbReference type="Pfam" id="PF02816">
    <property type="entry name" value="Alpha_kinase"/>
    <property type="match status" value="1"/>
</dbReference>
<dbReference type="SUPFAM" id="SSF56112">
    <property type="entry name" value="Protein kinase-like (PK-like)"/>
    <property type="match status" value="1"/>
</dbReference>
<dbReference type="eggNOG" id="ENOG502QVA3">
    <property type="taxonomic scope" value="Eukaryota"/>
</dbReference>
<sequence>MRRRPWLAGDDTDDSDPDESNDDEFDEDEEDVLPSDAGNSSSAAKSASTTTTAAAAVMPSEGLSAPAQGAQIAAMDGRGNEQSAAAANALIDAAAAATTTAAARVDEGRHDTTASAGMAEASGLPDQPASEFAASDPSVAASSSSSSSSSTDHSAPGNSSSNGSNSNNQVGNAEAASAMDEALAVTEPAVEATLAAEQSAAAQSAGGQGEAVGELALRFKHLKEQFERGELTRDEYKHARTSLVDSLTGTTSAGSKKTPGVTSAVVKPGQAPLAVVPNRQRSRRPQLQDSVTDNDYKGGPRRALPRHLLPQEPANLEEKAVKHIFVASTRSWLSLPTRVKVQRELLGKHGERKAFHLQEVGPGRDVASVNYVAKICLDSDAARQLLFRWVEDQMYAREWANKFNEFQPPKKVTFVDAWLLELVDRSDKPICAVEQFLSGSFQKHNDKEGRPTVQDRNTPQAFSHFSYVASDSKLLICNIKGVGDTYTDPRICLASHAYLPQQGAGEASAPAAAALELEIAADERTIANFIESHRCNPICVYLKLPIMNGPPTTEADAQSAAADNQAARSRAGSSRGTKQRRRGRRNSDAARQIVAGRDEMRDAGKTIPAVTYMPRESVNMMRALHSPSLATSAAASSTVTRAPGGLPFLLQCCSIL</sequence>
<dbReference type="InterPro" id="IPR051852">
    <property type="entry name" value="Alpha-type_PK"/>
</dbReference>
<dbReference type="InterPro" id="IPR004166">
    <property type="entry name" value="a-kinase_dom"/>
</dbReference>